<comment type="caution">
    <text evidence="4">The sequence shown here is derived from an EMBL/GenBank/DDBJ whole genome shotgun (WGS) entry which is preliminary data.</text>
</comment>
<sequence length="347" mass="39411">PLPPPLTPWYAQHEQSLEEMHENGVHAVVLDKDSFDTFMAENDMAMVNFYAPWCIWCQRLHPTYEQFAEKVEEEGMPIGVAQVDCVENSDLCAKQKIAAFPTLRWFNKQTAVMPDYKGDRTVNALNSFSARKLEADEKYQKWEEAAAKTKEGAKKPPPPPPVGGRAEHPGCQVSGYLEVNRVPGNFHIEAESANHNLHAAMTNLSHVVNHISFGDPPTRQTQKVKRYLSGIPEEHKNFSPLDGEAFMSDKFHRAHHHYMNIVSTHFDADFVKYQYITQSQEVMYDETEVPEARFSYDLSPMAVTVAKTNKKSWYEFVTSCFAIVGGTFTTLGLIDGLLYKAFKPKKM</sequence>
<evidence type="ECO:0000259" key="3">
    <source>
        <dbReference type="PROSITE" id="PS51352"/>
    </source>
</evidence>
<dbReference type="Pfam" id="PF07970">
    <property type="entry name" value="COPIIcoated_ERV"/>
    <property type="match status" value="1"/>
</dbReference>
<dbReference type="Pfam" id="PF00085">
    <property type="entry name" value="Thioredoxin"/>
    <property type="match status" value="1"/>
</dbReference>
<evidence type="ECO:0000256" key="2">
    <source>
        <dbReference type="SAM" id="Phobius"/>
    </source>
</evidence>
<dbReference type="InterPro" id="IPR012936">
    <property type="entry name" value="Erv_C"/>
</dbReference>
<dbReference type="SUPFAM" id="SSF52833">
    <property type="entry name" value="Thioredoxin-like"/>
    <property type="match status" value="1"/>
</dbReference>
<dbReference type="InterPro" id="IPR036249">
    <property type="entry name" value="Thioredoxin-like_sf"/>
</dbReference>
<evidence type="ECO:0000313" key="4">
    <source>
        <dbReference type="EMBL" id="GMI31277.1"/>
    </source>
</evidence>
<dbReference type="PROSITE" id="PS51352">
    <property type="entry name" value="THIOREDOXIN_2"/>
    <property type="match status" value="1"/>
</dbReference>
<name>A0ABQ6MR43_9STRA</name>
<feature type="domain" description="Thioredoxin" evidence="3">
    <location>
        <begin position="6"/>
        <end position="138"/>
    </location>
</feature>
<reference evidence="4 5" key="1">
    <citation type="journal article" date="2023" name="Commun. Biol.">
        <title>Genome analysis of Parmales, the sister group of diatoms, reveals the evolutionary specialization of diatoms from phago-mixotrophs to photoautotrophs.</title>
        <authorList>
            <person name="Ban H."/>
            <person name="Sato S."/>
            <person name="Yoshikawa S."/>
            <person name="Yamada K."/>
            <person name="Nakamura Y."/>
            <person name="Ichinomiya M."/>
            <person name="Sato N."/>
            <person name="Blanc-Mathieu R."/>
            <person name="Endo H."/>
            <person name="Kuwata A."/>
            <person name="Ogata H."/>
        </authorList>
    </citation>
    <scope>NUCLEOTIDE SEQUENCE [LARGE SCALE GENOMIC DNA]</scope>
</reference>
<dbReference type="PANTHER" id="PTHR10984:SF37">
    <property type="entry name" value="PROTEIN DISULFIDE-ISOMERASE 5-3"/>
    <property type="match status" value="1"/>
</dbReference>
<dbReference type="CDD" id="cd02961">
    <property type="entry name" value="PDI_a_family"/>
    <property type="match status" value="1"/>
</dbReference>
<dbReference type="Gene3D" id="3.40.30.10">
    <property type="entry name" value="Glutaredoxin"/>
    <property type="match status" value="1"/>
</dbReference>
<protein>
    <recommendedName>
        <fullName evidence="3">Thioredoxin domain-containing protein</fullName>
    </recommendedName>
</protein>
<keyword evidence="2" id="KW-1133">Transmembrane helix</keyword>
<keyword evidence="5" id="KW-1185">Reference proteome</keyword>
<proteinExistence type="predicted"/>
<dbReference type="PANTHER" id="PTHR10984">
    <property type="entry name" value="ENDOPLASMIC RETICULUM-GOLGI INTERMEDIATE COMPARTMENT PROTEIN"/>
    <property type="match status" value="1"/>
</dbReference>
<feature type="transmembrane region" description="Helical" evidence="2">
    <location>
        <begin position="316"/>
        <end position="339"/>
    </location>
</feature>
<dbReference type="EMBL" id="BRYB01005969">
    <property type="protein sequence ID" value="GMI31277.1"/>
    <property type="molecule type" value="Genomic_DNA"/>
</dbReference>
<accession>A0ABQ6MR43</accession>
<evidence type="ECO:0000313" key="5">
    <source>
        <dbReference type="Proteomes" id="UP001165060"/>
    </source>
</evidence>
<dbReference type="Proteomes" id="UP001165060">
    <property type="component" value="Unassembled WGS sequence"/>
</dbReference>
<dbReference type="InterPro" id="IPR045888">
    <property type="entry name" value="Erv"/>
</dbReference>
<gene>
    <name evidence="4" type="ORF">TeGR_g14441</name>
</gene>
<organism evidence="4 5">
    <name type="scientific">Tetraparma gracilis</name>
    <dbReference type="NCBI Taxonomy" id="2962635"/>
    <lineage>
        <taxon>Eukaryota</taxon>
        <taxon>Sar</taxon>
        <taxon>Stramenopiles</taxon>
        <taxon>Ochrophyta</taxon>
        <taxon>Bolidophyceae</taxon>
        <taxon>Parmales</taxon>
        <taxon>Triparmaceae</taxon>
        <taxon>Tetraparma</taxon>
    </lineage>
</organism>
<evidence type="ECO:0000256" key="1">
    <source>
        <dbReference type="SAM" id="MobiDB-lite"/>
    </source>
</evidence>
<feature type="non-terminal residue" evidence="4">
    <location>
        <position position="1"/>
    </location>
</feature>
<keyword evidence="2" id="KW-0472">Membrane</keyword>
<dbReference type="InterPro" id="IPR013766">
    <property type="entry name" value="Thioredoxin_domain"/>
</dbReference>
<feature type="compositionally biased region" description="Basic and acidic residues" evidence="1">
    <location>
        <begin position="145"/>
        <end position="154"/>
    </location>
</feature>
<keyword evidence="2" id="KW-0812">Transmembrane</keyword>
<feature type="region of interest" description="Disordered" evidence="1">
    <location>
        <begin position="145"/>
        <end position="170"/>
    </location>
</feature>